<sequence>MTDTEPPSYATVVGAANATANHRTAQLPHFSLDGTLIFPSAPPARASYEINSPPCEAKSASYEVRKIVYKLSTRGSSSGTVRSRVDPIYRFRPFRMPSFLINGRRHVLIDGIGEDRVAQVEMVPTWHGDAGWTVEGYFKTRQAPGDRFRKNRSLSWVDKTGRVVAVEERVGRDTDGKVTGLPSLELLVHMEERMVDLLVTCWSARLWKEALNEIY</sequence>
<dbReference type="EMBL" id="KV875100">
    <property type="protein sequence ID" value="OIW26210.1"/>
    <property type="molecule type" value="Genomic_DNA"/>
</dbReference>
<accession>A0A1J7JF35</accession>
<name>A0A1J7JF35_9PEZI</name>
<dbReference type="InParanoid" id="A0A1J7JF35"/>
<protein>
    <submittedName>
        <fullName evidence="1">Uncharacterized protein</fullName>
    </submittedName>
</protein>
<reference evidence="1 2" key="1">
    <citation type="submission" date="2016-10" db="EMBL/GenBank/DDBJ databases">
        <title>Draft genome sequence of Coniochaeta ligniaria NRRL30616, a lignocellulolytic fungus for bioabatement of inhibitors in plant biomass hydrolysates.</title>
        <authorList>
            <consortium name="DOE Joint Genome Institute"/>
            <person name="Jimenez D.J."/>
            <person name="Hector R.E."/>
            <person name="Riley R."/>
            <person name="Sun H."/>
            <person name="Grigoriev I.V."/>
            <person name="Van Elsas J.D."/>
            <person name="Nichols N.N."/>
        </authorList>
    </citation>
    <scope>NUCLEOTIDE SEQUENCE [LARGE SCALE GENOMIC DNA]</scope>
    <source>
        <strain evidence="1 2">NRRL 30616</strain>
    </source>
</reference>
<evidence type="ECO:0000313" key="1">
    <source>
        <dbReference type="EMBL" id="OIW26210.1"/>
    </source>
</evidence>
<proteinExistence type="predicted"/>
<dbReference type="OrthoDB" id="4196148at2759"/>
<evidence type="ECO:0000313" key="2">
    <source>
        <dbReference type="Proteomes" id="UP000182658"/>
    </source>
</evidence>
<keyword evidence="2" id="KW-1185">Reference proteome</keyword>
<dbReference type="AlphaFoldDB" id="A0A1J7JF35"/>
<dbReference type="Proteomes" id="UP000182658">
    <property type="component" value="Unassembled WGS sequence"/>
</dbReference>
<organism evidence="1 2">
    <name type="scientific">Coniochaeta ligniaria NRRL 30616</name>
    <dbReference type="NCBI Taxonomy" id="1408157"/>
    <lineage>
        <taxon>Eukaryota</taxon>
        <taxon>Fungi</taxon>
        <taxon>Dikarya</taxon>
        <taxon>Ascomycota</taxon>
        <taxon>Pezizomycotina</taxon>
        <taxon>Sordariomycetes</taxon>
        <taxon>Sordariomycetidae</taxon>
        <taxon>Coniochaetales</taxon>
        <taxon>Coniochaetaceae</taxon>
        <taxon>Coniochaeta</taxon>
    </lineage>
</organism>
<gene>
    <name evidence="1" type="ORF">CONLIGDRAFT_634515</name>
</gene>